<evidence type="ECO:0000256" key="5">
    <source>
        <dbReference type="ARBA" id="ARBA00022782"/>
    </source>
</evidence>
<feature type="compositionally biased region" description="Acidic residues" evidence="7">
    <location>
        <begin position="54"/>
        <end position="69"/>
    </location>
</feature>
<evidence type="ECO:0000256" key="3">
    <source>
        <dbReference type="ARBA" id="ARBA00022473"/>
    </source>
</evidence>
<evidence type="ECO:0000313" key="8">
    <source>
        <dbReference type="EMBL" id="KAF7998235.1"/>
    </source>
</evidence>
<keyword evidence="5" id="KW-0221">Differentiation</keyword>
<evidence type="ECO:0000313" key="9">
    <source>
        <dbReference type="Proteomes" id="UP000639338"/>
    </source>
</evidence>
<keyword evidence="4" id="KW-0597">Phosphoprotein</keyword>
<dbReference type="EMBL" id="JACMRX010000001">
    <property type="protein sequence ID" value="KAF7998235.1"/>
    <property type="molecule type" value="Genomic_DNA"/>
</dbReference>
<reference evidence="8 9" key="1">
    <citation type="submission" date="2020-08" db="EMBL/GenBank/DDBJ databases">
        <title>Aphidius gifuensis genome sequencing and assembly.</title>
        <authorList>
            <person name="Du Z."/>
        </authorList>
    </citation>
    <scope>NUCLEOTIDE SEQUENCE [LARGE SCALE GENOMIC DNA]</scope>
    <source>
        <strain evidence="8">YNYX2018</strain>
        <tissue evidence="8">Adults</tissue>
    </source>
</reference>
<evidence type="ECO:0000256" key="4">
    <source>
        <dbReference type="ARBA" id="ARBA00022553"/>
    </source>
</evidence>
<evidence type="ECO:0000256" key="2">
    <source>
        <dbReference type="ARBA" id="ARBA00022245"/>
    </source>
</evidence>
<dbReference type="AlphaFoldDB" id="A0A834Y2L8"/>
<feature type="region of interest" description="Disordered" evidence="7">
    <location>
        <begin position="1"/>
        <end position="86"/>
    </location>
</feature>
<comment type="function">
    <text evidence="1">May play an important role in spermatogenesis and/or testis development.</text>
</comment>
<dbReference type="OrthoDB" id="5593200at2759"/>
<sequence>MSPEPTQEIMDENLKVPQNVTMELQGVNESDSEDDEAGEHGYLPLSQVPTDSDVILDDDDVDGEDDEWVSNDNHTNDMIPVPNDDCTTKITPSELTQVWTTPCPVKIHLDADKINQVKTAMANFKLPTTAIPEWANSVTEEQWKDKLIDKIKKIQEQ</sequence>
<proteinExistence type="predicted"/>
<comment type="caution">
    <text evidence="8">The sequence shown here is derived from an EMBL/GenBank/DDBJ whole genome shotgun (WGS) entry which is preliminary data.</text>
</comment>
<keyword evidence="9" id="KW-1185">Reference proteome</keyword>
<organism evidence="8 9">
    <name type="scientific">Aphidius gifuensis</name>
    <name type="common">Parasitoid wasp</name>
    <dbReference type="NCBI Taxonomy" id="684658"/>
    <lineage>
        <taxon>Eukaryota</taxon>
        <taxon>Metazoa</taxon>
        <taxon>Ecdysozoa</taxon>
        <taxon>Arthropoda</taxon>
        <taxon>Hexapoda</taxon>
        <taxon>Insecta</taxon>
        <taxon>Pterygota</taxon>
        <taxon>Neoptera</taxon>
        <taxon>Endopterygota</taxon>
        <taxon>Hymenoptera</taxon>
        <taxon>Apocrita</taxon>
        <taxon>Ichneumonoidea</taxon>
        <taxon>Braconidae</taxon>
        <taxon>Aphidiinae</taxon>
        <taxon>Aphidius</taxon>
    </lineage>
</organism>
<dbReference type="PANTHER" id="PTHR17005">
    <property type="entry name" value="MALE-ENHANCED ANTIGEN-1"/>
    <property type="match status" value="1"/>
</dbReference>
<dbReference type="InterPro" id="IPR009685">
    <property type="entry name" value="MEA1"/>
</dbReference>
<accession>A0A834Y2L8</accession>
<keyword evidence="6" id="KW-0744">Spermatogenesis</keyword>
<evidence type="ECO:0000256" key="1">
    <source>
        <dbReference type="ARBA" id="ARBA00002540"/>
    </source>
</evidence>
<keyword evidence="3" id="KW-0217">Developmental protein</keyword>
<dbReference type="GO" id="GO:0007283">
    <property type="term" value="P:spermatogenesis"/>
    <property type="evidence" value="ECO:0007669"/>
    <property type="project" value="UniProtKB-KW"/>
</dbReference>
<evidence type="ECO:0000256" key="7">
    <source>
        <dbReference type="SAM" id="MobiDB-lite"/>
    </source>
</evidence>
<protein>
    <recommendedName>
        <fullName evidence="2">Male-enhanced antigen 1</fullName>
    </recommendedName>
</protein>
<name>A0A834Y2L8_APHGI</name>
<dbReference type="Proteomes" id="UP000639338">
    <property type="component" value="Unassembled WGS sequence"/>
</dbReference>
<dbReference type="GO" id="GO:0030154">
    <property type="term" value="P:cell differentiation"/>
    <property type="evidence" value="ECO:0007669"/>
    <property type="project" value="UniProtKB-KW"/>
</dbReference>
<dbReference type="Pfam" id="PF06910">
    <property type="entry name" value="MEA1"/>
    <property type="match status" value="1"/>
</dbReference>
<evidence type="ECO:0000256" key="6">
    <source>
        <dbReference type="ARBA" id="ARBA00022871"/>
    </source>
</evidence>
<gene>
    <name evidence="8" type="ORF">HCN44_009633</name>
</gene>